<dbReference type="STRING" id="529704.SAMN02927913_2995"/>
<reference evidence="3 4" key="1">
    <citation type="submission" date="2016-10" db="EMBL/GenBank/DDBJ databases">
        <authorList>
            <person name="de Groot N.N."/>
        </authorList>
    </citation>
    <scope>NUCLEOTIDE SEQUENCE [LARGE SCALE GENOMIC DNA]</scope>
    <source>
        <strain evidence="3 4">DSM 26515</strain>
    </source>
</reference>
<dbReference type="PANTHER" id="PTHR22946">
    <property type="entry name" value="DIENELACTONE HYDROLASE DOMAIN-CONTAINING PROTEIN-RELATED"/>
    <property type="match status" value="1"/>
</dbReference>
<dbReference type="GO" id="GO:0004252">
    <property type="term" value="F:serine-type endopeptidase activity"/>
    <property type="evidence" value="ECO:0007669"/>
    <property type="project" value="InterPro"/>
</dbReference>
<dbReference type="InterPro" id="IPR001375">
    <property type="entry name" value="Peptidase_S9_cat"/>
</dbReference>
<protein>
    <recommendedName>
        <fullName evidence="2">Peptidase S9 prolyl oligopeptidase catalytic domain-containing protein</fullName>
    </recommendedName>
</protein>
<dbReference type="Pfam" id="PF00326">
    <property type="entry name" value="Peptidase_S9"/>
    <property type="match status" value="1"/>
</dbReference>
<proteinExistence type="predicted"/>
<dbReference type="SUPFAM" id="SSF53474">
    <property type="entry name" value="alpha/beta-Hydrolases"/>
    <property type="match status" value="1"/>
</dbReference>
<dbReference type="Gene3D" id="3.40.50.1820">
    <property type="entry name" value="alpha/beta hydrolase"/>
    <property type="match status" value="1"/>
</dbReference>
<keyword evidence="1" id="KW-0378">Hydrolase</keyword>
<name>A0A1H6VL49_9GAMM</name>
<evidence type="ECO:0000313" key="4">
    <source>
        <dbReference type="Proteomes" id="UP000199420"/>
    </source>
</evidence>
<dbReference type="PANTHER" id="PTHR22946:SF5">
    <property type="entry name" value="PEPTIDASE S9 PROLYL OLIGOPEPTIDASE CATALYTIC DOMAIN-CONTAINING PROTEIN"/>
    <property type="match status" value="1"/>
</dbReference>
<sequence>MTTRSETIDIAVDGARLAGTVLAPGSTIPGVLFVHGWGGCQERDLGRAQQIAALGCICLTFDMRGHVRTEALRQTVTREQNLADVVAAYDHLRMQPHVDPDSILVVGASYGGYLAAILTSLRPVKWLALRVPALYRDEDWSEPKRSLPRKDLDAYRSRVLDPDDNRALRACRDFRGDVLVVESGRDHLVPHPAIVSYRNAFEHTHSVTYRIIDEADHALSSPDGQRAYTSMLLGWTTEMVFGARAGGAPGQATLRSG</sequence>
<dbReference type="RefSeq" id="WP_091338695.1">
    <property type="nucleotide sequence ID" value="NZ_FNYC01000004.1"/>
</dbReference>
<evidence type="ECO:0000256" key="1">
    <source>
        <dbReference type="ARBA" id="ARBA00022801"/>
    </source>
</evidence>
<dbReference type="InterPro" id="IPR002471">
    <property type="entry name" value="Pept_S9_AS"/>
</dbReference>
<feature type="domain" description="Peptidase S9 prolyl oligopeptidase catalytic" evidence="2">
    <location>
        <begin position="48"/>
        <end position="239"/>
    </location>
</feature>
<organism evidence="3 4">
    <name type="scientific">Frateuria terrea</name>
    <dbReference type="NCBI Taxonomy" id="529704"/>
    <lineage>
        <taxon>Bacteria</taxon>
        <taxon>Pseudomonadati</taxon>
        <taxon>Pseudomonadota</taxon>
        <taxon>Gammaproteobacteria</taxon>
        <taxon>Lysobacterales</taxon>
        <taxon>Rhodanobacteraceae</taxon>
        <taxon>Frateuria</taxon>
    </lineage>
</organism>
<accession>A0A1H6VL49</accession>
<dbReference type="Proteomes" id="UP000199420">
    <property type="component" value="Unassembled WGS sequence"/>
</dbReference>
<gene>
    <name evidence="3" type="ORF">SAMN04487997_2235</name>
</gene>
<dbReference type="EMBL" id="FNYC01000004">
    <property type="protein sequence ID" value="SEJ02417.1"/>
    <property type="molecule type" value="Genomic_DNA"/>
</dbReference>
<dbReference type="GO" id="GO:0006508">
    <property type="term" value="P:proteolysis"/>
    <property type="evidence" value="ECO:0007669"/>
    <property type="project" value="InterPro"/>
</dbReference>
<dbReference type="InterPro" id="IPR029058">
    <property type="entry name" value="AB_hydrolase_fold"/>
</dbReference>
<keyword evidence="4" id="KW-1185">Reference proteome</keyword>
<dbReference type="AlphaFoldDB" id="A0A1H6VL49"/>
<dbReference type="InterPro" id="IPR050261">
    <property type="entry name" value="FrsA_esterase"/>
</dbReference>
<evidence type="ECO:0000313" key="3">
    <source>
        <dbReference type="EMBL" id="SEJ02417.1"/>
    </source>
</evidence>
<dbReference type="OrthoDB" id="8638755at2"/>
<evidence type="ECO:0000259" key="2">
    <source>
        <dbReference type="Pfam" id="PF00326"/>
    </source>
</evidence>
<dbReference type="PROSITE" id="PS00708">
    <property type="entry name" value="PRO_ENDOPEP_SER"/>
    <property type="match status" value="1"/>
</dbReference>